<evidence type="ECO:0000313" key="1">
    <source>
        <dbReference type="EMBL" id="NDY96894.1"/>
    </source>
</evidence>
<sequence>MSSIAVMAERTFGGLRGTPEDATACRDRYSSSSIQTTIRGKFMFQSKSLRFSSLALLGLITLTFASSASAQLKVWEDYEPSDAYWSLTTVKLKPGTFNIYLEGLKATWVAANEVAKELGHIEDYAIYANQAVARGSFDLMLVIKYPNSDSMGPDRERYNEFMKAWGEENMDNSNETVLELYNEIREIQGEYMIREIMLK</sequence>
<proteinExistence type="predicted"/>
<evidence type="ECO:0000313" key="2">
    <source>
        <dbReference type="Proteomes" id="UP000484885"/>
    </source>
</evidence>
<organism evidence="1 2">
    <name type="scientific">Wenzhouxiangella limi</name>
    <dbReference type="NCBI Taxonomy" id="2707351"/>
    <lineage>
        <taxon>Bacteria</taxon>
        <taxon>Pseudomonadati</taxon>
        <taxon>Pseudomonadota</taxon>
        <taxon>Gammaproteobacteria</taxon>
        <taxon>Chromatiales</taxon>
        <taxon>Wenzhouxiangellaceae</taxon>
        <taxon>Wenzhouxiangella</taxon>
    </lineage>
</organism>
<name>A0A845V2F9_9GAMM</name>
<reference evidence="1 2" key="1">
    <citation type="submission" date="2020-02" db="EMBL/GenBank/DDBJ databases">
        <authorList>
            <person name="Zhang X.-Y."/>
        </authorList>
    </citation>
    <scope>NUCLEOTIDE SEQUENCE [LARGE SCALE GENOMIC DNA]</scope>
    <source>
        <strain evidence="1 2">C33</strain>
    </source>
</reference>
<accession>A0A845V2F9</accession>
<comment type="caution">
    <text evidence="1">The sequence shown here is derived from an EMBL/GenBank/DDBJ whole genome shotgun (WGS) entry which is preliminary data.</text>
</comment>
<dbReference type="Proteomes" id="UP000484885">
    <property type="component" value="Unassembled WGS sequence"/>
</dbReference>
<keyword evidence="2" id="KW-1185">Reference proteome</keyword>
<gene>
    <name evidence="1" type="ORF">G3I74_14265</name>
</gene>
<protein>
    <submittedName>
        <fullName evidence="1">Uncharacterized protein</fullName>
    </submittedName>
</protein>
<dbReference type="RefSeq" id="WP_164212280.1">
    <property type="nucleotide sequence ID" value="NZ_JAAGSC010000044.1"/>
</dbReference>
<dbReference type="AlphaFoldDB" id="A0A845V2F9"/>
<dbReference type="EMBL" id="JAAGSC010000044">
    <property type="protein sequence ID" value="NDY96894.1"/>
    <property type="molecule type" value="Genomic_DNA"/>
</dbReference>